<feature type="compositionally biased region" description="Gly residues" evidence="7">
    <location>
        <begin position="118"/>
        <end position="133"/>
    </location>
</feature>
<dbReference type="GO" id="GO:0003723">
    <property type="term" value="F:RNA binding"/>
    <property type="evidence" value="ECO:0007669"/>
    <property type="project" value="InterPro"/>
</dbReference>
<dbReference type="InParanoid" id="H3AWL2"/>
<organism evidence="8 9">
    <name type="scientific">Latimeria chalumnae</name>
    <name type="common">Coelacanth</name>
    <dbReference type="NCBI Taxonomy" id="7897"/>
    <lineage>
        <taxon>Eukaryota</taxon>
        <taxon>Metazoa</taxon>
        <taxon>Chordata</taxon>
        <taxon>Craniata</taxon>
        <taxon>Vertebrata</taxon>
        <taxon>Euteleostomi</taxon>
        <taxon>Coelacanthiformes</taxon>
        <taxon>Coelacanthidae</taxon>
        <taxon>Latimeria</taxon>
    </lineage>
</organism>
<feature type="region of interest" description="Disordered" evidence="7">
    <location>
        <begin position="404"/>
        <end position="430"/>
    </location>
</feature>
<dbReference type="Bgee" id="ENSLACG00000012352">
    <property type="expression patterns" value="Expressed in muscle tissue and 6 other cell types or tissues"/>
</dbReference>
<dbReference type="EMBL" id="AFYH01081552">
    <property type="status" value="NOT_ANNOTATED_CDS"/>
    <property type="molecule type" value="Genomic_DNA"/>
</dbReference>
<dbReference type="EMBL" id="AFYH01081554">
    <property type="status" value="NOT_ANNOTATED_CDS"/>
    <property type="molecule type" value="Genomic_DNA"/>
</dbReference>
<dbReference type="GeneTree" id="ENSGT00420000029753"/>
<feature type="region of interest" description="Disordered" evidence="7">
    <location>
        <begin position="469"/>
        <end position="496"/>
    </location>
</feature>
<keyword evidence="3" id="KW-0805">Transcription regulation</keyword>
<evidence type="ECO:0000256" key="5">
    <source>
        <dbReference type="ARBA" id="ARBA00023163"/>
    </source>
</evidence>
<dbReference type="Pfam" id="PF15337">
    <property type="entry name" value="Vasculin"/>
    <property type="match status" value="1"/>
</dbReference>
<dbReference type="EMBL" id="AFYH01081551">
    <property type="status" value="NOT_ANNOTATED_CDS"/>
    <property type="molecule type" value="Genomic_DNA"/>
</dbReference>
<name>H3AWL2_LATCH</name>
<feature type="compositionally biased region" description="Basic and acidic residues" evidence="7">
    <location>
        <begin position="154"/>
        <end position="172"/>
    </location>
</feature>
<reference evidence="8" key="2">
    <citation type="submission" date="2025-08" db="UniProtKB">
        <authorList>
            <consortium name="Ensembl"/>
        </authorList>
    </citation>
    <scope>IDENTIFICATION</scope>
</reference>
<comment type="similarity">
    <text evidence="2">Belongs to the vasculin family.</text>
</comment>
<protein>
    <submittedName>
        <fullName evidence="8">GC-rich promoter binding protein 1 like 1</fullName>
    </submittedName>
</protein>
<keyword evidence="4" id="KW-0238">DNA-binding</keyword>
<feature type="region of interest" description="Disordered" evidence="7">
    <location>
        <begin position="17"/>
        <end position="43"/>
    </location>
</feature>
<dbReference type="HOGENOM" id="CLU_045487_0_0_1"/>
<keyword evidence="5" id="KW-0804">Transcription</keyword>
<dbReference type="EMBL" id="AFYH01081556">
    <property type="status" value="NOT_ANNOTATED_CDS"/>
    <property type="molecule type" value="Genomic_DNA"/>
</dbReference>
<dbReference type="PANTHER" id="PTHR14339:SF10">
    <property type="entry name" value="VASCULIN-LIKE PROTEIN 1"/>
    <property type="match status" value="1"/>
</dbReference>
<reference evidence="8" key="3">
    <citation type="submission" date="2025-09" db="UniProtKB">
        <authorList>
            <consortium name="Ensembl"/>
        </authorList>
    </citation>
    <scope>IDENTIFICATION</scope>
</reference>
<keyword evidence="6" id="KW-0539">Nucleus</keyword>
<dbReference type="PANTHER" id="PTHR14339">
    <property type="entry name" value="VASCULIN"/>
    <property type="match status" value="1"/>
</dbReference>
<feature type="compositionally biased region" description="Basic residues" evidence="7">
    <location>
        <begin position="134"/>
        <end position="146"/>
    </location>
</feature>
<dbReference type="EMBL" id="AFYH01081555">
    <property type="status" value="NOT_ANNOTATED_CDS"/>
    <property type="molecule type" value="Genomic_DNA"/>
</dbReference>
<dbReference type="Ensembl" id="ENSLACT00000014132.1">
    <property type="protein sequence ID" value="ENSLACP00000014033.1"/>
    <property type="gene ID" value="ENSLACG00000012352.1"/>
</dbReference>
<keyword evidence="9" id="KW-1185">Reference proteome</keyword>
<dbReference type="Proteomes" id="UP000008672">
    <property type="component" value="Unassembled WGS sequence"/>
</dbReference>
<evidence type="ECO:0000256" key="2">
    <source>
        <dbReference type="ARBA" id="ARBA00010099"/>
    </source>
</evidence>
<dbReference type="EMBL" id="AFYH01081550">
    <property type="status" value="NOT_ANNOTATED_CDS"/>
    <property type="molecule type" value="Genomic_DNA"/>
</dbReference>
<dbReference type="eggNOG" id="ENOG502QPN2">
    <property type="taxonomic scope" value="Eukaryota"/>
</dbReference>
<evidence type="ECO:0000256" key="1">
    <source>
        <dbReference type="ARBA" id="ARBA00004123"/>
    </source>
</evidence>
<dbReference type="EMBL" id="AFYH01081553">
    <property type="status" value="NOT_ANNOTATED_CDS"/>
    <property type="molecule type" value="Genomic_DNA"/>
</dbReference>
<proteinExistence type="inferred from homology"/>
<dbReference type="GO" id="GO:0003677">
    <property type="term" value="F:DNA binding"/>
    <property type="evidence" value="ECO:0007669"/>
    <property type="project" value="UniProtKB-KW"/>
</dbReference>
<reference evidence="9" key="1">
    <citation type="submission" date="2011-08" db="EMBL/GenBank/DDBJ databases">
        <title>The draft genome of Latimeria chalumnae.</title>
        <authorList>
            <person name="Di Palma F."/>
            <person name="Alfoldi J."/>
            <person name="Johnson J."/>
            <person name="Berlin A."/>
            <person name="Gnerre S."/>
            <person name="Jaffe D."/>
            <person name="MacCallum I."/>
            <person name="Young S."/>
            <person name="Walker B.J."/>
            <person name="Lander E."/>
            <person name="Lindblad-Toh K."/>
        </authorList>
    </citation>
    <scope>NUCLEOTIDE SEQUENCE [LARGE SCALE GENOMIC DNA]</scope>
    <source>
        <strain evidence="9">Wild caught</strain>
    </source>
</reference>
<dbReference type="InterPro" id="IPR028128">
    <property type="entry name" value="Vasculin_fam"/>
</dbReference>
<feature type="region of interest" description="Disordered" evidence="7">
    <location>
        <begin position="78"/>
        <end position="198"/>
    </location>
</feature>
<dbReference type="STRING" id="7897.ENSLACP00000014033"/>
<dbReference type="AlphaFoldDB" id="H3AWL2"/>
<feature type="compositionally biased region" description="Basic and acidic residues" evidence="7">
    <location>
        <begin position="27"/>
        <end position="39"/>
    </location>
</feature>
<dbReference type="GO" id="GO:0005634">
    <property type="term" value="C:nucleus"/>
    <property type="evidence" value="ECO:0007669"/>
    <property type="project" value="UniProtKB-SubCell"/>
</dbReference>
<evidence type="ECO:0000256" key="6">
    <source>
        <dbReference type="ARBA" id="ARBA00023242"/>
    </source>
</evidence>
<gene>
    <name evidence="8" type="primary">GPBP1L1</name>
</gene>
<dbReference type="OMA" id="AGRQNNQ"/>
<comment type="subcellular location">
    <subcellularLocation>
        <location evidence="1">Nucleus</location>
    </subcellularLocation>
</comment>
<evidence type="ECO:0000256" key="7">
    <source>
        <dbReference type="SAM" id="MobiDB-lite"/>
    </source>
</evidence>
<evidence type="ECO:0000313" key="8">
    <source>
        <dbReference type="Ensembl" id="ENSLACP00000014033.1"/>
    </source>
</evidence>
<feature type="compositionally biased region" description="Low complexity" evidence="7">
    <location>
        <begin position="404"/>
        <end position="415"/>
    </location>
</feature>
<accession>H3AWL2</accession>
<evidence type="ECO:0000256" key="4">
    <source>
        <dbReference type="ARBA" id="ARBA00023125"/>
    </source>
</evidence>
<dbReference type="GO" id="GO:0045893">
    <property type="term" value="P:positive regulation of DNA-templated transcription"/>
    <property type="evidence" value="ECO:0007669"/>
    <property type="project" value="InterPro"/>
</dbReference>
<evidence type="ECO:0000313" key="9">
    <source>
        <dbReference type="Proteomes" id="UP000008672"/>
    </source>
</evidence>
<dbReference type="EMBL" id="AFYH01081549">
    <property type="status" value="NOT_ANNOTATED_CDS"/>
    <property type="molecule type" value="Genomic_DNA"/>
</dbReference>
<evidence type="ECO:0000256" key="3">
    <source>
        <dbReference type="ARBA" id="ARBA00023015"/>
    </source>
</evidence>
<sequence>MAQHDFVPAWLNFSTPQSTKSPTAATFEKHGEHLSRGDGRFGLNRRRHNSSDGFFNNGPFRSNGDGWHQPSLFRHDSMDSGVSKGGTQVGVTGWKDGPTWHHGQARTGDGVTPRSSGAAGGGGGGGGSGGGSSGHRHWNGSFHPRKNSSFPEKQPAEPREEKKEEKEEKLQFVEEDFPSLNPEGEKQNSQSRAVGTPAGVWENRPITKQSVSKMLIIKKVSKEDPTAAFSAGFASTGLYQSNSVRSPTAGPSVYLKNLVPKSAAPPSKPGPWKPNGREAKPGLLFSGRESSFTSSVSVTKPVIQTVGVIHTSPKEANLVNPPPPPVFTGCFMKCGVWPKKKKNFFFFFFFETLNGSLIVRCYPLPAPLRIMDSSMAEANENGDEHCHHNGLSVSLMEESDHLSSSLEAEHSLQSSVVSKEYPENEENYLPLTEDELREFQAKSEELKKNGFGKNGYLLKNRSLTLFSPWRGTYDPGLNNDSDTETSSTSETSDDDA</sequence>
<dbReference type="FunCoup" id="H3AWL2">
    <property type="interactions" value="2025"/>
</dbReference>
<dbReference type="GO" id="GO:0006351">
    <property type="term" value="P:DNA-templated transcription"/>
    <property type="evidence" value="ECO:0007669"/>
    <property type="project" value="InterPro"/>
</dbReference>